<dbReference type="GO" id="GO:0003755">
    <property type="term" value="F:peptidyl-prolyl cis-trans isomerase activity"/>
    <property type="evidence" value="ECO:0007669"/>
    <property type="project" value="InterPro"/>
</dbReference>
<dbReference type="Gene3D" id="1.10.4030.10">
    <property type="entry name" value="Porin chaperone SurA, peptide-binding domain"/>
    <property type="match status" value="2"/>
</dbReference>
<keyword evidence="12" id="KW-1185">Reference proteome</keyword>
<reference evidence="12" key="1">
    <citation type="submission" date="2014-12" db="EMBL/GenBank/DDBJ databases">
        <authorList>
            <person name="Smet A."/>
        </authorList>
    </citation>
    <scope>NUCLEOTIDE SEQUENCE [LARGE SCALE GENOMIC DNA]</scope>
</reference>
<dbReference type="InterPro" id="IPR027304">
    <property type="entry name" value="Trigger_fact/SurA_dom_sf"/>
</dbReference>
<dbReference type="RefSeq" id="WP_015106856.1">
    <property type="nucleotide sequence ID" value="NZ_AP026684.1"/>
</dbReference>
<comment type="subcellular location">
    <subcellularLocation>
        <location evidence="1">Cell inner membrane</location>
        <topology evidence="1">Single-pass type II membrane protein</topology>
        <orientation evidence="1">Periplasmic side</orientation>
    </subcellularLocation>
</comment>
<evidence type="ECO:0000313" key="12">
    <source>
        <dbReference type="Proteomes" id="UP000046090"/>
    </source>
</evidence>
<evidence type="ECO:0000256" key="1">
    <source>
        <dbReference type="ARBA" id="ARBA00004382"/>
    </source>
</evidence>
<keyword evidence="7" id="KW-0143">Chaperone</keyword>
<gene>
    <name evidence="11" type="ORF">HHE01_03710</name>
</gene>
<evidence type="ECO:0000256" key="5">
    <source>
        <dbReference type="ARBA" id="ARBA00022989"/>
    </source>
</evidence>
<dbReference type="AlphaFoldDB" id="A0A0K2YC63"/>
<evidence type="ECO:0000256" key="9">
    <source>
        <dbReference type="ARBA" id="ARBA00040743"/>
    </source>
</evidence>
<evidence type="ECO:0000256" key="10">
    <source>
        <dbReference type="ARBA" id="ARBA00042775"/>
    </source>
</evidence>
<dbReference type="SUPFAM" id="SSF109998">
    <property type="entry name" value="Triger factor/SurA peptide-binding domain-like"/>
    <property type="match status" value="1"/>
</dbReference>
<dbReference type="InterPro" id="IPR000297">
    <property type="entry name" value="PPIase_PpiC"/>
</dbReference>
<keyword evidence="5" id="KW-1133">Transmembrane helix</keyword>
<sequence>MISWMQKHKKYLVVTIWISTVAFVAAGMIGWGQYNFSLAGGSVAKVGQISISQEELAREHKQLLDIYSQSIPNFKDLSEKEIKALGLEHNALNVLINQALLKNFALDLGLGVSDSEIVAEIQKSELFQRDGHFDEGLYKKLLQENNFRPAAFEDNVKNTLLLKKIASLFPQAITPLEQESFMLPLSLQDRVRIEVLEPKEIPLKEESLRVYYNDHKQDYKKPTSYTLVSVQVTPKETPKESDLKSYFNKHKEQYTLQGKPQEFSKVEKQVRQDYNSDRAKEQALKDYLALKKGQLKAESETFTTLPYGEDINKKIESMRVGEVLKPLPYKEGWVVLKLVAKNASALESFAEARAKIVQILQIEAQIKELKKEALQKLPTFKGSDIGLLNLDFKGNIHDLGKKPSKALVDYIFKHPYQEGFALLEGPRAVLYKVYAQDFKHQVKNTAYLQQMVQNLKAQALDGALIAMLKQRYKITLYARSHP</sequence>
<evidence type="ECO:0000313" key="11">
    <source>
        <dbReference type="EMBL" id="CRI34570.1"/>
    </source>
</evidence>
<dbReference type="Gene3D" id="3.10.50.40">
    <property type="match status" value="1"/>
</dbReference>
<evidence type="ECO:0000256" key="8">
    <source>
        <dbReference type="ARBA" id="ARBA00038408"/>
    </source>
</evidence>
<proteinExistence type="inferred from homology"/>
<keyword evidence="2" id="KW-1003">Cell membrane</keyword>
<keyword evidence="6" id="KW-0472">Membrane</keyword>
<evidence type="ECO:0000256" key="7">
    <source>
        <dbReference type="ARBA" id="ARBA00023186"/>
    </source>
</evidence>
<dbReference type="PANTHER" id="PTHR47529:SF1">
    <property type="entry name" value="PERIPLASMIC CHAPERONE PPID"/>
    <property type="match status" value="1"/>
</dbReference>
<organism evidence="11 12">
    <name type="scientific">Helicobacter heilmannii</name>
    <dbReference type="NCBI Taxonomy" id="35817"/>
    <lineage>
        <taxon>Bacteria</taxon>
        <taxon>Pseudomonadati</taxon>
        <taxon>Campylobacterota</taxon>
        <taxon>Epsilonproteobacteria</taxon>
        <taxon>Campylobacterales</taxon>
        <taxon>Helicobacteraceae</taxon>
        <taxon>Helicobacter</taxon>
    </lineage>
</organism>
<accession>A0A0K2YC63</accession>
<keyword evidence="4" id="KW-0812">Transmembrane</keyword>
<dbReference type="Pfam" id="PF13624">
    <property type="entry name" value="SurA_N_3"/>
    <property type="match status" value="1"/>
</dbReference>
<keyword evidence="11" id="KW-0413">Isomerase</keyword>
<comment type="similarity">
    <text evidence="8">Belongs to the PpiD chaperone family.</text>
</comment>
<evidence type="ECO:0000256" key="6">
    <source>
        <dbReference type="ARBA" id="ARBA00023136"/>
    </source>
</evidence>
<name>A0A0K2YC63_HELHE</name>
<keyword evidence="3" id="KW-0997">Cell inner membrane</keyword>
<dbReference type="GO" id="GO:0005886">
    <property type="term" value="C:plasma membrane"/>
    <property type="evidence" value="ECO:0007669"/>
    <property type="project" value="UniProtKB-SubCell"/>
</dbReference>
<dbReference type="Proteomes" id="UP000046090">
    <property type="component" value="Unassembled WGS sequence"/>
</dbReference>
<dbReference type="GeneID" id="76197108"/>
<dbReference type="InterPro" id="IPR052029">
    <property type="entry name" value="PpiD_chaperone"/>
</dbReference>
<dbReference type="EMBL" id="CDMK01000002">
    <property type="protein sequence ID" value="CRI34570.1"/>
    <property type="molecule type" value="Genomic_DNA"/>
</dbReference>
<evidence type="ECO:0000256" key="3">
    <source>
        <dbReference type="ARBA" id="ARBA00022519"/>
    </source>
</evidence>
<dbReference type="Pfam" id="PF13145">
    <property type="entry name" value="Rotamase_2"/>
    <property type="match status" value="1"/>
</dbReference>
<dbReference type="InterPro" id="IPR046357">
    <property type="entry name" value="PPIase_dom_sf"/>
</dbReference>
<evidence type="ECO:0000256" key="2">
    <source>
        <dbReference type="ARBA" id="ARBA00022475"/>
    </source>
</evidence>
<protein>
    <recommendedName>
        <fullName evidence="9">Periplasmic chaperone PpiD</fullName>
    </recommendedName>
    <alternativeName>
        <fullName evidence="10">Periplasmic folding chaperone</fullName>
    </alternativeName>
</protein>
<dbReference type="PANTHER" id="PTHR47529">
    <property type="entry name" value="PEPTIDYL-PROLYL CIS-TRANS ISOMERASE D"/>
    <property type="match status" value="1"/>
</dbReference>
<evidence type="ECO:0000256" key="4">
    <source>
        <dbReference type="ARBA" id="ARBA00022692"/>
    </source>
</evidence>